<dbReference type="EMBL" id="SMKI01000143">
    <property type="protein sequence ID" value="TDC74535.1"/>
    <property type="molecule type" value="Genomic_DNA"/>
</dbReference>
<evidence type="ECO:0000256" key="1">
    <source>
        <dbReference type="ARBA" id="ARBA00010641"/>
    </source>
</evidence>
<dbReference type="GO" id="GO:0016987">
    <property type="term" value="F:sigma factor activity"/>
    <property type="evidence" value="ECO:0007669"/>
    <property type="project" value="UniProtKB-KW"/>
</dbReference>
<dbReference type="SUPFAM" id="SSF53474">
    <property type="entry name" value="alpha/beta-Hydrolases"/>
    <property type="match status" value="1"/>
</dbReference>
<name>A0A4V2Y300_9ACTN</name>
<keyword evidence="2" id="KW-0805">Transcription regulation</keyword>
<gene>
    <name evidence="6" type="ORF">E1283_15415</name>
</gene>
<keyword evidence="4" id="KW-0804">Transcription</keyword>
<dbReference type="PANTHER" id="PTHR30173:SF36">
    <property type="entry name" value="ECF RNA POLYMERASE SIGMA FACTOR SIGJ"/>
    <property type="match status" value="1"/>
</dbReference>
<dbReference type="Pfam" id="PF08281">
    <property type="entry name" value="Sigma70_r4_2"/>
    <property type="match status" value="1"/>
</dbReference>
<dbReference type="InterPro" id="IPR013324">
    <property type="entry name" value="RNA_pol_sigma_r3/r4-like"/>
</dbReference>
<dbReference type="InterPro" id="IPR029058">
    <property type="entry name" value="AB_hydrolase_fold"/>
</dbReference>
<reference evidence="6 7" key="1">
    <citation type="submission" date="2019-03" db="EMBL/GenBank/DDBJ databases">
        <title>Draft genome sequences of novel Actinobacteria.</title>
        <authorList>
            <person name="Sahin N."/>
            <person name="Ay H."/>
            <person name="Saygin H."/>
        </authorList>
    </citation>
    <scope>NUCLEOTIDE SEQUENCE [LARGE SCALE GENOMIC DNA]</scope>
    <source>
        <strain evidence="6 7">DSM 41900</strain>
    </source>
</reference>
<dbReference type="PANTHER" id="PTHR30173">
    <property type="entry name" value="SIGMA 19 FACTOR"/>
    <property type="match status" value="1"/>
</dbReference>
<dbReference type="InterPro" id="IPR017395">
    <property type="entry name" value="Chlorophyllase-like"/>
</dbReference>
<dbReference type="OrthoDB" id="339159at2"/>
<dbReference type="InterPro" id="IPR052704">
    <property type="entry name" value="ECF_Sigma-70_Domain"/>
</dbReference>
<feature type="domain" description="RNA polymerase sigma factor 70 region 4 type 2" evidence="5">
    <location>
        <begin position="304"/>
        <end position="353"/>
    </location>
</feature>
<dbReference type="GO" id="GO:0003677">
    <property type="term" value="F:DNA binding"/>
    <property type="evidence" value="ECO:0007669"/>
    <property type="project" value="InterPro"/>
</dbReference>
<comment type="caution">
    <text evidence="6">The sequence shown here is derived from an EMBL/GenBank/DDBJ whole genome shotgun (WGS) entry which is preliminary data.</text>
</comment>
<dbReference type="Gene3D" id="3.40.50.1820">
    <property type="entry name" value="alpha/beta hydrolase"/>
    <property type="match status" value="1"/>
</dbReference>
<evidence type="ECO:0000256" key="2">
    <source>
        <dbReference type="ARBA" id="ARBA00023015"/>
    </source>
</evidence>
<dbReference type="Gene3D" id="1.10.10.10">
    <property type="entry name" value="Winged helix-like DNA-binding domain superfamily/Winged helix DNA-binding domain"/>
    <property type="match status" value="1"/>
</dbReference>
<dbReference type="GO" id="GO:0006352">
    <property type="term" value="P:DNA-templated transcription initiation"/>
    <property type="evidence" value="ECO:0007669"/>
    <property type="project" value="InterPro"/>
</dbReference>
<dbReference type="InterPro" id="IPR036388">
    <property type="entry name" value="WH-like_DNA-bd_sf"/>
</dbReference>
<keyword evidence="3" id="KW-0731">Sigma factor</keyword>
<dbReference type="Pfam" id="PF07224">
    <property type="entry name" value="Chlorophyllase"/>
    <property type="match status" value="1"/>
</dbReference>
<evidence type="ECO:0000256" key="4">
    <source>
        <dbReference type="ARBA" id="ARBA00023163"/>
    </source>
</evidence>
<evidence type="ECO:0000256" key="3">
    <source>
        <dbReference type="ARBA" id="ARBA00023082"/>
    </source>
</evidence>
<proteinExistence type="inferred from homology"/>
<sequence>MVLPAPGRAVDLQVRVSVPVTGSGLPVILLSHGLGFSNNLSSLNGYAPLANFWAARGFVVIQPTHLDSRTLSLEPDAPGAVAHWRTRAEDMTRVLDQLDVIEDAVPRLAGRVDRSRVAVAGHSMGGHTASLLLGARLTDPHDGTTVNLADPRIRAGVLLAAPGRGGDALTEFTVENYPFFLTTDFSTMTTPALVVAGDKDDSAFLTVSGPGWHTDPYVLSPGPKSLLTLFDAEHGLGGVSGYDVAETTDENPERVAALATLTWAYLRGSVMNQVWISPKESPDEYDDGSSLEAGVERGEALESAVLLLLEKLGPTERAAYVPREAFGYPYDRIAGVLHLTQANTRQLVSRARKPLSAERRERVNELEHRRLLRASSRRPGQVRPSSLSTCWRSARCAAPTDAVPGAPRGGRCSFAPVSLVRRRN</sequence>
<accession>A0A4V2Y300</accession>
<dbReference type="Proteomes" id="UP000295345">
    <property type="component" value="Unassembled WGS sequence"/>
</dbReference>
<dbReference type="InterPro" id="IPR013249">
    <property type="entry name" value="RNA_pol_sigma70_r4_t2"/>
</dbReference>
<dbReference type="AlphaFoldDB" id="A0A4V2Y300"/>
<keyword evidence="7" id="KW-1185">Reference proteome</keyword>
<evidence type="ECO:0000313" key="7">
    <source>
        <dbReference type="Proteomes" id="UP000295345"/>
    </source>
</evidence>
<protein>
    <submittedName>
        <fullName evidence="6">Chlorophyllase</fullName>
    </submittedName>
</protein>
<evidence type="ECO:0000313" key="6">
    <source>
        <dbReference type="EMBL" id="TDC74535.1"/>
    </source>
</evidence>
<evidence type="ECO:0000259" key="5">
    <source>
        <dbReference type="Pfam" id="PF08281"/>
    </source>
</evidence>
<comment type="similarity">
    <text evidence="1">Belongs to the sigma-70 factor family. ECF subfamily.</text>
</comment>
<dbReference type="SUPFAM" id="SSF88659">
    <property type="entry name" value="Sigma3 and sigma4 domains of RNA polymerase sigma factors"/>
    <property type="match status" value="1"/>
</dbReference>
<organism evidence="6 7">
    <name type="scientific">Streptomyces hainanensis</name>
    <dbReference type="NCBI Taxonomy" id="402648"/>
    <lineage>
        <taxon>Bacteria</taxon>
        <taxon>Bacillati</taxon>
        <taxon>Actinomycetota</taxon>
        <taxon>Actinomycetes</taxon>
        <taxon>Kitasatosporales</taxon>
        <taxon>Streptomycetaceae</taxon>
        <taxon>Streptomyces</taxon>
    </lineage>
</organism>